<dbReference type="EMBL" id="ML210990">
    <property type="protein sequence ID" value="TFK92914.1"/>
    <property type="molecule type" value="Genomic_DNA"/>
</dbReference>
<dbReference type="Proteomes" id="UP000308197">
    <property type="component" value="Unassembled WGS sequence"/>
</dbReference>
<keyword evidence="2" id="KW-1185">Reference proteome</keyword>
<proteinExistence type="predicted"/>
<organism evidence="1 2">
    <name type="scientific">Polyporus arcularius HHB13444</name>
    <dbReference type="NCBI Taxonomy" id="1314778"/>
    <lineage>
        <taxon>Eukaryota</taxon>
        <taxon>Fungi</taxon>
        <taxon>Dikarya</taxon>
        <taxon>Basidiomycota</taxon>
        <taxon>Agaricomycotina</taxon>
        <taxon>Agaricomycetes</taxon>
        <taxon>Polyporales</taxon>
        <taxon>Polyporaceae</taxon>
        <taxon>Polyporus</taxon>
    </lineage>
</organism>
<evidence type="ECO:0000313" key="2">
    <source>
        <dbReference type="Proteomes" id="UP000308197"/>
    </source>
</evidence>
<sequence>MLHPTPYRELSVIAQHFTSAKPPSTIRRHFPTSHHRNDTFYPRSLPLCSLHRAFPRLQHFRSSRPPPHDLHFDYEPTDRAAPRQDSHTLPLRASQIAIRLSLTCSIPRPLSPRARTCTVNYPLHSPYPVPVLHAFLVFCFAFRFPWLCDVQ</sequence>
<reference evidence="1 2" key="1">
    <citation type="journal article" date="2019" name="Nat. Ecol. Evol.">
        <title>Megaphylogeny resolves global patterns of mushroom evolution.</title>
        <authorList>
            <person name="Varga T."/>
            <person name="Krizsan K."/>
            <person name="Foldi C."/>
            <person name="Dima B."/>
            <person name="Sanchez-Garcia M."/>
            <person name="Sanchez-Ramirez S."/>
            <person name="Szollosi G.J."/>
            <person name="Szarkandi J.G."/>
            <person name="Papp V."/>
            <person name="Albert L."/>
            <person name="Andreopoulos W."/>
            <person name="Angelini C."/>
            <person name="Antonin V."/>
            <person name="Barry K.W."/>
            <person name="Bougher N.L."/>
            <person name="Buchanan P."/>
            <person name="Buyck B."/>
            <person name="Bense V."/>
            <person name="Catcheside P."/>
            <person name="Chovatia M."/>
            <person name="Cooper J."/>
            <person name="Damon W."/>
            <person name="Desjardin D."/>
            <person name="Finy P."/>
            <person name="Geml J."/>
            <person name="Haridas S."/>
            <person name="Hughes K."/>
            <person name="Justo A."/>
            <person name="Karasinski D."/>
            <person name="Kautmanova I."/>
            <person name="Kiss B."/>
            <person name="Kocsube S."/>
            <person name="Kotiranta H."/>
            <person name="LaButti K.M."/>
            <person name="Lechner B.E."/>
            <person name="Liimatainen K."/>
            <person name="Lipzen A."/>
            <person name="Lukacs Z."/>
            <person name="Mihaltcheva S."/>
            <person name="Morgado L.N."/>
            <person name="Niskanen T."/>
            <person name="Noordeloos M.E."/>
            <person name="Ohm R.A."/>
            <person name="Ortiz-Santana B."/>
            <person name="Ovrebo C."/>
            <person name="Racz N."/>
            <person name="Riley R."/>
            <person name="Savchenko A."/>
            <person name="Shiryaev A."/>
            <person name="Soop K."/>
            <person name="Spirin V."/>
            <person name="Szebenyi C."/>
            <person name="Tomsovsky M."/>
            <person name="Tulloss R.E."/>
            <person name="Uehling J."/>
            <person name="Grigoriev I.V."/>
            <person name="Vagvolgyi C."/>
            <person name="Papp T."/>
            <person name="Martin F.M."/>
            <person name="Miettinen O."/>
            <person name="Hibbett D.S."/>
            <person name="Nagy L.G."/>
        </authorList>
    </citation>
    <scope>NUCLEOTIDE SEQUENCE [LARGE SCALE GENOMIC DNA]</scope>
    <source>
        <strain evidence="1 2">HHB13444</strain>
    </source>
</reference>
<dbReference type="InParanoid" id="A0A5C3PSX9"/>
<accession>A0A5C3PSX9</accession>
<name>A0A5C3PSX9_9APHY</name>
<dbReference type="AlphaFoldDB" id="A0A5C3PSX9"/>
<gene>
    <name evidence="1" type="ORF">K466DRAFT_182024</name>
</gene>
<protein>
    <submittedName>
        <fullName evidence="1">Uncharacterized protein</fullName>
    </submittedName>
</protein>
<evidence type="ECO:0000313" key="1">
    <source>
        <dbReference type="EMBL" id="TFK92914.1"/>
    </source>
</evidence>